<dbReference type="Proteomes" id="UP000622797">
    <property type="component" value="Unassembled WGS sequence"/>
</dbReference>
<feature type="region of interest" description="Disordered" evidence="1">
    <location>
        <begin position="51"/>
        <end position="78"/>
    </location>
</feature>
<dbReference type="AlphaFoldDB" id="A0A8H4TTJ3"/>
<protein>
    <submittedName>
        <fullName evidence="3">Uncharacterized protein</fullName>
    </submittedName>
</protein>
<keyword evidence="4" id="KW-1185">Reference proteome</keyword>
<keyword evidence="2" id="KW-0732">Signal</keyword>
<sequence length="274" mass="28704">MKFSLIATAAALVTSSLSAPTNDKTIVVRESHLVDANVQDGTIKLKVDTVNPTADGDGSKEGHTATTNVKRSKSKKKAAKSTVKLSTKVSTTGFKNGDDLIGSLTSLVGQVTAQGDQINATLLRVQAGKESQSKGTSDVIKELAPVRAAISGLLTRISTTRDLKLTSSEREDVGDLVEALVQELLDIINNLLNTLGARLNLTASINPVMNLLTNLLGGLAVSDSKLSPELRDRLNSIIRAQVTSNGDGSLNALLMGLANPLLRLLGGLKATKSN</sequence>
<feature type="chain" id="PRO_5034986352" evidence="2">
    <location>
        <begin position="19"/>
        <end position="274"/>
    </location>
</feature>
<evidence type="ECO:0000313" key="4">
    <source>
        <dbReference type="Proteomes" id="UP000622797"/>
    </source>
</evidence>
<name>A0A8H4TTJ3_9HYPO</name>
<accession>A0A8H4TTJ3</accession>
<reference evidence="3" key="1">
    <citation type="journal article" date="2020" name="BMC Genomics">
        <title>Correction to: Identification and distribution of gene clusters required for synthesis of sphingolipid metabolism inhibitors in diverse species of the filamentous fungus Fusarium.</title>
        <authorList>
            <person name="Kim H.S."/>
            <person name="Lohmar J.M."/>
            <person name="Busman M."/>
            <person name="Brown D.W."/>
            <person name="Naumann T.A."/>
            <person name="Divon H.H."/>
            <person name="Lysoe E."/>
            <person name="Uhlig S."/>
            <person name="Proctor R.H."/>
        </authorList>
    </citation>
    <scope>NUCLEOTIDE SEQUENCE</scope>
    <source>
        <strain evidence="3">NRRL 20472</strain>
    </source>
</reference>
<proteinExistence type="predicted"/>
<organism evidence="3 4">
    <name type="scientific">Fusarium sarcochroum</name>
    <dbReference type="NCBI Taxonomy" id="1208366"/>
    <lineage>
        <taxon>Eukaryota</taxon>
        <taxon>Fungi</taxon>
        <taxon>Dikarya</taxon>
        <taxon>Ascomycota</taxon>
        <taxon>Pezizomycotina</taxon>
        <taxon>Sordariomycetes</taxon>
        <taxon>Hypocreomycetidae</taxon>
        <taxon>Hypocreales</taxon>
        <taxon>Nectriaceae</taxon>
        <taxon>Fusarium</taxon>
        <taxon>Fusarium lateritium species complex</taxon>
    </lineage>
</organism>
<evidence type="ECO:0000256" key="1">
    <source>
        <dbReference type="SAM" id="MobiDB-lite"/>
    </source>
</evidence>
<gene>
    <name evidence="3" type="ORF">FSARC_8231</name>
</gene>
<evidence type="ECO:0000313" key="3">
    <source>
        <dbReference type="EMBL" id="KAF4963787.1"/>
    </source>
</evidence>
<evidence type="ECO:0000256" key="2">
    <source>
        <dbReference type="SAM" id="SignalP"/>
    </source>
</evidence>
<dbReference type="EMBL" id="JABEXW010000450">
    <property type="protein sequence ID" value="KAF4963787.1"/>
    <property type="molecule type" value="Genomic_DNA"/>
</dbReference>
<feature type="signal peptide" evidence="2">
    <location>
        <begin position="1"/>
        <end position="18"/>
    </location>
</feature>
<reference evidence="3" key="2">
    <citation type="submission" date="2020-05" db="EMBL/GenBank/DDBJ databases">
        <authorList>
            <person name="Kim H.-S."/>
            <person name="Proctor R.H."/>
            <person name="Brown D.W."/>
        </authorList>
    </citation>
    <scope>NUCLEOTIDE SEQUENCE</scope>
    <source>
        <strain evidence="3">NRRL 20472</strain>
    </source>
</reference>
<dbReference type="OrthoDB" id="5100293at2759"/>
<comment type="caution">
    <text evidence="3">The sequence shown here is derived from an EMBL/GenBank/DDBJ whole genome shotgun (WGS) entry which is preliminary data.</text>
</comment>